<evidence type="ECO:0000313" key="8">
    <source>
        <dbReference type="Proteomes" id="UP001321445"/>
    </source>
</evidence>
<proteinExistence type="inferred from homology"/>
<dbReference type="EMBL" id="AP027370">
    <property type="protein sequence ID" value="BDY12204.1"/>
    <property type="molecule type" value="Genomic_DNA"/>
</dbReference>
<dbReference type="Pfam" id="PF07998">
    <property type="entry name" value="Peptidase_M54"/>
    <property type="match status" value="1"/>
</dbReference>
<evidence type="ECO:0000313" key="7">
    <source>
        <dbReference type="EMBL" id="BDY12204.1"/>
    </source>
</evidence>
<gene>
    <name evidence="7" type="ORF">HCR_05160</name>
</gene>
<keyword evidence="3" id="KW-0479">Metal-binding</keyword>
<evidence type="ECO:0000256" key="4">
    <source>
        <dbReference type="ARBA" id="ARBA00022801"/>
    </source>
</evidence>
<reference evidence="7 8" key="1">
    <citation type="submission" date="2023-03" db="EMBL/GenBank/DDBJ databases">
        <title>Description of Hydrogenimonas sp. ISO32.</title>
        <authorList>
            <person name="Mino S."/>
            <person name="Fukazawa S."/>
            <person name="Sawabe T."/>
        </authorList>
    </citation>
    <scope>NUCLEOTIDE SEQUENCE [LARGE SCALE GENOMIC DNA]</scope>
    <source>
        <strain evidence="7 8">ISO32</strain>
    </source>
</reference>
<comment type="cofactor">
    <cofactor evidence="1">
        <name>Zn(2+)</name>
        <dbReference type="ChEBI" id="CHEBI:29105"/>
    </cofactor>
</comment>
<evidence type="ECO:0000256" key="6">
    <source>
        <dbReference type="ARBA" id="ARBA00023049"/>
    </source>
</evidence>
<keyword evidence="8" id="KW-1185">Reference proteome</keyword>
<dbReference type="PANTHER" id="PTHR15910:SF1">
    <property type="entry name" value="ARCHAEMETZINCIN-2"/>
    <property type="match status" value="1"/>
</dbReference>
<dbReference type="CDD" id="cd11375">
    <property type="entry name" value="Peptidase_M54"/>
    <property type="match status" value="1"/>
</dbReference>
<dbReference type="InterPro" id="IPR024079">
    <property type="entry name" value="MetalloPept_cat_dom_sf"/>
</dbReference>
<accession>A0ABM8FIU5</accession>
<dbReference type="PANTHER" id="PTHR15910">
    <property type="entry name" value="ARCHAEMETZINCIN"/>
    <property type="match status" value="1"/>
</dbReference>
<keyword evidence="2" id="KW-0645">Protease</keyword>
<protein>
    <submittedName>
        <fullName evidence="7">Peptidase</fullName>
    </submittedName>
</protein>
<dbReference type="SUPFAM" id="SSF55486">
    <property type="entry name" value="Metalloproteases ('zincins'), catalytic domain"/>
    <property type="match status" value="1"/>
</dbReference>
<keyword evidence="4" id="KW-0378">Hydrolase</keyword>
<dbReference type="HAMAP" id="MF_01842">
    <property type="entry name" value="Archaemetzincin"/>
    <property type="match status" value="1"/>
</dbReference>
<dbReference type="NCBIfam" id="NF033823">
    <property type="entry name" value="archmetzin"/>
    <property type="match status" value="1"/>
</dbReference>
<sequence>MRACSILLVPFFEGERFYAEALRRKLTEIFSLESFWSSPEPLSLESYDMNRAQYRAFDLLRTACLRKENPMQIVLGITEADIYEDRLNFVFGLASAFYHCAVISTARLSNRFYDMAEDKRLLFRRIVTESVHEIGHTLGLEHCPDPHCVMHFSNSLADTDNKGYRFCPNCRRKVDISLASCHTES</sequence>
<dbReference type="Proteomes" id="UP001321445">
    <property type="component" value="Chromosome"/>
</dbReference>
<evidence type="ECO:0000256" key="1">
    <source>
        <dbReference type="ARBA" id="ARBA00001947"/>
    </source>
</evidence>
<dbReference type="RefSeq" id="WP_286337406.1">
    <property type="nucleotide sequence ID" value="NZ_AP027370.1"/>
</dbReference>
<dbReference type="InterPro" id="IPR012962">
    <property type="entry name" value="Pept_M54_archaemetzincn"/>
</dbReference>
<name>A0ABM8FIU5_9BACT</name>
<dbReference type="PIRSF" id="PIRSF005785">
    <property type="entry name" value="Zn-prot_arch"/>
    <property type="match status" value="1"/>
</dbReference>
<dbReference type="Gene3D" id="3.40.390.10">
    <property type="entry name" value="Collagenase (Catalytic Domain)"/>
    <property type="match status" value="1"/>
</dbReference>
<organism evidence="7 8">
    <name type="scientific">Hydrogenimonas cancrithermarum</name>
    <dbReference type="NCBI Taxonomy" id="2993563"/>
    <lineage>
        <taxon>Bacteria</taxon>
        <taxon>Pseudomonadati</taxon>
        <taxon>Campylobacterota</taxon>
        <taxon>Epsilonproteobacteria</taxon>
        <taxon>Campylobacterales</taxon>
        <taxon>Hydrogenimonadaceae</taxon>
        <taxon>Hydrogenimonas</taxon>
    </lineage>
</organism>
<evidence type="ECO:0000256" key="2">
    <source>
        <dbReference type="ARBA" id="ARBA00022670"/>
    </source>
</evidence>
<keyword evidence="5" id="KW-0862">Zinc</keyword>
<keyword evidence="6" id="KW-0482">Metalloprotease</keyword>
<evidence type="ECO:0000256" key="3">
    <source>
        <dbReference type="ARBA" id="ARBA00022723"/>
    </source>
</evidence>
<dbReference type="InterPro" id="IPR012091">
    <property type="entry name" value="Pept_M54_archaemetzncn_arc/bac"/>
</dbReference>
<evidence type="ECO:0000256" key="5">
    <source>
        <dbReference type="ARBA" id="ARBA00022833"/>
    </source>
</evidence>